<dbReference type="PANTHER" id="PTHR36843:SF1">
    <property type="entry name" value="COPROHEME DECARBOXYLASE"/>
    <property type="match status" value="1"/>
</dbReference>
<keyword evidence="9" id="KW-0350">Heme biosynthesis</keyword>
<evidence type="ECO:0000256" key="9">
    <source>
        <dbReference type="HAMAP-Rule" id="MF_02244"/>
    </source>
</evidence>
<dbReference type="Gene3D" id="3.30.70.1030">
    <property type="entry name" value="Apc35880, domain 1"/>
    <property type="match status" value="1"/>
</dbReference>
<evidence type="ECO:0000256" key="1">
    <source>
        <dbReference type="ARBA" id="ARBA00014413"/>
    </source>
</evidence>
<dbReference type="GO" id="GO:0020037">
    <property type="term" value="F:heme binding"/>
    <property type="evidence" value="ECO:0007669"/>
    <property type="project" value="InterPro"/>
</dbReference>
<proteinExistence type="inferred from homology"/>
<dbReference type="Proteomes" id="UP000824005">
    <property type="component" value="Unassembled WGS sequence"/>
</dbReference>
<keyword evidence="9" id="KW-0560">Oxidoreductase</keyword>
<dbReference type="EMBL" id="DXDC01000355">
    <property type="protein sequence ID" value="HIY66934.1"/>
    <property type="molecule type" value="Genomic_DNA"/>
</dbReference>
<keyword evidence="4 9" id="KW-0408">Iron</keyword>
<comment type="similarity">
    <text evidence="9">Belongs to the ChdC family. Type 2 subfamily.</text>
</comment>
<dbReference type="Pfam" id="PF06778">
    <property type="entry name" value="Chlor_dismutase"/>
    <property type="match status" value="1"/>
</dbReference>
<dbReference type="GO" id="GO:0016634">
    <property type="term" value="F:oxidoreductase activity, acting on the CH-CH group of donors, oxygen as acceptor"/>
    <property type="evidence" value="ECO:0007669"/>
    <property type="project" value="UniProtKB-UniRule"/>
</dbReference>
<keyword evidence="3 9" id="KW-0479">Metal-binding</keyword>
<evidence type="ECO:0000313" key="11">
    <source>
        <dbReference type="Proteomes" id="UP000824005"/>
    </source>
</evidence>
<comment type="cofactor">
    <cofactor evidence="9">
        <name>Fe-coproporphyrin III</name>
        <dbReference type="ChEBI" id="CHEBI:68438"/>
    </cofactor>
    <text evidence="9">Fe-coproporphyrin III acts as both substrate and redox cofactor.</text>
</comment>
<comment type="caution">
    <text evidence="10">The sequence shown here is derived from an EMBL/GenBank/DDBJ whole genome shotgun (WGS) entry which is preliminary data.</text>
</comment>
<organism evidence="10 11">
    <name type="scientific">Candidatus Agrococcus pullicola</name>
    <dbReference type="NCBI Taxonomy" id="2838429"/>
    <lineage>
        <taxon>Bacteria</taxon>
        <taxon>Bacillati</taxon>
        <taxon>Actinomycetota</taxon>
        <taxon>Actinomycetes</taxon>
        <taxon>Micrococcales</taxon>
        <taxon>Microbacteriaceae</taxon>
        <taxon>Agrococcus</taxon>
    </lineage>
</organism>
<comment type="catalytic activity">
    <reaction evidence="7">
        <text>Fe-coproporphyrin III + 2 H2O2 + 2 H(+) = heme b + 2 CO2 + 4 H2O</text>
        <dbReference type="Rhea" id="RHEA:56516"/>
        <dbReference type="ChEBI" id="CHEBI:15377"/>
        <dbReference type="ChEBI" id="CHEBI:15378"/>
        <dbReference type="ChEBI" id="CHEBI:16240"/>
        <dbReference type="ChEBI" id="CHEBI:16526"/>
        <dbReference type="ChEBI" id="CHEBI:60344"/>
        <dbReference type="ChEBI" id="CHEBI:68438"/>
        <dbReference type="EC" id="1.3.98.5"/>
    </reaction>
    <physiologicalReaction direction="left-to-right" evidence="7">
        <dbReference type="Rhea" id="RHEA:56517"/>
    </physiologicalReaction>
</comment>
<protein>
    <recommendedName>
        <fullName evidence="1 9">Coproheme decarboxylase</fullName>
        <ecNumber evidence="8 9">1.3.98.5</ecNumber>
    </recommendedName>
    <alternativeName>
        <fullName evidence="5 9">Coproheme III oxidative decarboxylase</fullName>
    </alternativeName>
    <alternativeName>
        <fullName evidence="6 9">Hydrogen peroxide-dependent heme synthase</fullName>
    </alternativeName>
</protein>
<comment type="pathway">
    <text evidence="9">Porphyrin-containing compound metabolism; protoheme biosynthesis.</text>
</comment>
<dbReference type="InterPro" id="IPR010644">
    <property type="entry name" value="ChdC/CLD"/>
</dbReference>
<evidence type="ECO:0000256" key="2">
    <source>
        <dbReference type="ARBA" id="ARBA00022617"/>
    </source>
</evidence>
<feature type="active site" evidence="9">
    <location>
        <position position="117"/>
    </location>
</feature>
<reference evidence="10" key="1">
    <citation type="journal article" date="2021" name="PeerJ">
        <title>Extensive microbial diversity within the chicken gut microbiome revealed by metagenomics and culture.</title>
        <authorList>
            <person name="Gilroy R."/>
            <person name="Ravi A."/>
            <person name="Getino M."/>
            <person name="Pursley I."/>
            <person name="Horton D.L."/>
            <person name="Alikhan N.F."/>
            <person name="Baker D."/>
            <person name="Gharbi K."/>
            <person name="Hall N."/>
            <person name="Watson M."/>
            <person name="Adriaenssens E.M."/>
            <person name="Foster-Nyarko E."/>
            <person name="Jarju S."/>
            <person name="Secka A."/>
            <person name="Antonio M."/>
            <person name="Oren A."/>
            <person name="Chaudhuri R.R."/>
            <person name="La Ragione R."/>
            <person name="Hildebrand F."/>
            <person name="Pallen M.J."/>
        </authorList>
    </citation>
    <scope>NUCLEOTIDE SEQUENCE</scope>
    <source>
        <strain evidence="10">ChiGjej1B1-98</strain>
    </source>
</reference>
<dbReference type="EC" id="1.3.98.5" evidence="8 9"/>
<reference evidence="10" key="2">
    <citation type="submission" date="2021-04" db="EMBL/GenBank/DDBJ databases">
        <authorList>
            <person name="Gilroy R."/>
        </authorList>
    </citation>
    <scope>NUCLEOTIDE SEQUENCE</scope>
    <source>
        <strain evidence="10">ChiGjej1B1-98</strain>
    </source>
</reference>
<sequence length="215" mass="24478">MSDYTVFTVFGRGLSDEPGGDESLVDVIDAIAADGITTRGIYDVSVLRADADVMFWLHGKDPAALQAAVRRIRRTEELEGTDIVWSAMGVHRDAEFNKAHVPGFLRGEHARNWLTVYPFNRSYEWYLLEADDRRRMLADHGRRGAKFKGVVANTVSAFALGDFEWLLPMEADELDELVDMMRDLRESEARLHVREEVPFYTGRRIEADQIEEVLA</sequence>
<comment type="catalytic activity">
    <reaction evidence="9">
        <text>harderoheme III + H2O2 + H(+) = heme b + CO2 + 2 H2O</text>
        <dbReference type="Rhea" id="RHEA:57944"/>
        <dbReference type="ChEBI" id="CHEBI:15377"/>
        <dbReference type="ChEBI" id="CHEBI:15378"/>
        <dbReference type="ChEBI" id="CHEBI:16240"/>
        <dbReference type="ChEBI" id="CHEBI:16526"/>
        <dbReference type="ChEBI" id="CHEBI:60344"/>
        <dbReference type="ChEBI" id="CHEBI:142463"/>
    </reaction>
</comment>
<evidence type="ECO:0000256" key="3">
    <source>
        <dbReference type="ARBA" id="ARBA00022723"/>
    </source>
</evidence>
<dbReference type="InterPro" id="IPR011008">
    <property type="entry name" value="Dimeric_a/b-barrel"/>
</dbReference>
<comment type="function">
    <text evidence="9">Involved in coproporphyrin-dependent heme b biosynthesis. Catalyzes the decarboxylation of Fe-coproporphyrin III (coproheme) to heme b (protoheme IX), the last step of the pathway. The reaction occurs in a stepwise manner with a three-propionate intermediate.</text>
</comment>
<dbReference type="NCBIfam" id="NF042928">
    <property type="entry name" value="HemQ_actino"/>
    <property type="match status" value="1"/>
</dbReference>
<feature type="binding site" description="axial binding residue" evidence="9">
    <location>
        <position position="140"/>
    </location>
    <ligand>
        <name>Fe-coproporphyrin III</name>
        <dbReference type="ChEBI" id="CHEBI:68438"/>
    </ligand>
    <ligandPart>
        <name>Fe</name>
        <dbReference type="ChEBI" id="CHEBI:18248"/>
    </ligandPart>
</feature>
<dbReference type="HAMAP" id="MF_02244">
    <property type="entry name" value="Coproheme_decarbox_2"/>
    <property type="match status" value="1"/>
</dbReference>
<evidence type="ECO:0000256" key="8">
    <source>
        <dbReference type="ARBA" id="ARBA00050019"/>
    </source>
</evidence>
<evidence type="ECO:0000256" key="7">
    <source>
        <dbReference type="ARBA" id="ARBA00049896"/>
    </source>
</evidence>
<dbReference type="GO" id="GO:0006785">
    <property type="term" value="P:heme B biosynthetic process"/>
    <property type="evidence" value="ECO:0007669"/>
    <property type="project" value="UniProtKB-UniRule"/>
</dbReference>
<gene>
    <name evidence="9" type="primary">chdC</name>
    <name evidence="10" type="ORF">H9830_11740</name>
</gene>
<keyword evidence="2 9" id="KW-0349">Heme</keyword>
<evidence type="ECO:0000256" key="4">
    <source>
        <dbReference type="ARBA" id="ARBA00023004"/>
    </source>
</evidence>
<comment type="catalytic activity">
    <reaction evidence="9">
        <text>Fe-coproporphyrin III + H2O2 + H(+) = harderoheme III + CO2 + 2 H2O</text>
        <dbReference type="Rhea" id="RHEA:57940"/>
        <dbReference type="ChEBI" id="CHEBI:15377"/>
        <dbReference type="ChEBI" id="CHEBI:15378"/>
        <dbReference type="ChEBI" id="CHEBI:16240"/>
        <dbReference type="ChEBI" id="CHEBI:16526"/>
        <dbReference type="ChEBI" id="CHEBI:68438"/>
        <dbReference type="ChEBI" id="CHEBI:142463"/>
    </reaction>
</comment>
<dbReference type="AlphaFoldDB" id="A0A9D2CAI8"/>
<dbReference type="PANTHER" id="PTHR36843">
    <property type="entry name" value="HEME-DEPENDENT PEROXIDASE YWFI-RELATED"/>
    <property type="match status" value="1"/>
</dbReference>
<dbReference type="GO" id="GO:0046872">
    <property type="term" value="F:metal ion binding"/>
    <property type="evidence" value="ECO:0007669"/>
    <property type="project" value="UniProtKB-KW"/>
</dbReference>
<evidence type="ECO:0000256" key="5">
    <source>
        <dbReference type="ARBA" id="ARBA00029882"/>
    </source>
</evidence>
<accession>A0A9D2CAI8</accession>
<evidence type="ECO:0000313" key="10">
    <source>
        <dbReference type="EMBL" id="HIY66934.1"/>
    </source>
</evidence>
<evidence type="ECO:0000256" key="6">
    <source>
        <dbReference type="ARBA" id="ARBA00030236"/>
    </source>
</evidence>
<name>A0A9D2CAI8_9MICO</name>
<dbReference type="SUPFAM" id="SSF54909">
    <property type="entry name" value="Dimeric alpha+beta barrel"/>
    <property type="match status" value="1"/>
</dbReference>